<dbReference type="Pfam" id="PF18883">
    <property type="entry name" value="AC_1"/>
    <property type="match status" value="1"/>
</dbReference>
<sequence length="1148" mass="114704">MACDAKSRHAKPAAYAILLFPFLVFQAACMSTAHAACATTGQSTICDLNAPNPTTSTIGNGNVASEDNRTVTVQNGSSVAVGDENAISLRDNANVTVQSGGTVSATGVSSSGLYGTGADTIEFANNGQLTVQQNGQVLSLGTETSAEAVNLEGSGNTIVNDGLIRADHAAAIWFQNLSGTNTIINDATGVIQAPGDVIGASGNGAVDFTNRGQVIGNLVFAGGDDTLRLYTGSTITGNMDGGGGTNTVYLNGTGTASLPGNFTNFQTLYKADSGTWSLTGTITGVTRAEVQGGTLALTGNNSNYTGSVIVDPAGTLQARAQSLPPSVLDNGLVRFAQPDAGTYTGALSGTGAVEKTGQGTLTLAPSGANGNTYSGGTTISQGTLAIGADAAIGAASGALVLNGGTLQANQNLSLAPTRAVSITSANGTIDTQGFTTQLGQGISGAGALTKAGSGTLVLTGANTYTGGTTISTGTLQLGSGGTSGSIVGNVTDNGMLAFDRSDATIFSGTVSGSGSLGQTGGGTTVLDAANTYTGGTTISAGTLQLGSGGTSGSIVGNVTDNGTLVFDRSDATTFSGTVSGSGSLGQTGSGTTVLDAANTYLGTTTVSAGALAVGDSAHASASLGTGATLVAAGATLGGYGSAPGSVTNLGTLAVASAMPAFAGNTSGTFTIGGDLSNTGLLQVGAAAGQTGNMLNVRGNYVGASGTLAINTVLNQGGAATQTDTLVIGGNASGTTGIQVQGTGSGAQTVGDGIRVVQVGGTSASGAFHLASPVQAGAYQYLLYQGGATPSDWYLRSKLLAQPSGGSGSTGGSSPPANSDPATAPTAYRPAVVGYSLAPQLNADYGFSILSRLHERVGDIAAIERAQPAHRDGVWARVAGQNLTMNGNDRFSAQARTYFAQFGKDWTLAHAAAGGSTHVGAMVTLGTASSTFDDSQRAINAALTSRAGSLTMQAQSIGGYWTRYLPDGTYFDGVAQLTHYHDKYSDVYGGGATQNGLGAGVSAEAGKPVRLGVSSLAIEPQMQLLYQYVHLNPFSDRVSAVSGNTSNELRGRIGFRLFRPNLANDAKTSHLTPYFTADLLRDFISPGQVVVGDTSFAESPAKTWYELGVGATASMGKASTLYVNLKYTHNLGGERRRGVFGQVGYRYSW</sequence>
<dbReference type="InterPro" id="IPR011050">
    <property type="entry name" value="Pectin_lyase_fold/virulence"/>
</dbReference>
<accession>A0A0G3EUQ4</accession>
<dbReference type="Pfam" id="PF03797">
    <property type="entry name" value="Autotransporter"/>
    <property type="match status" value="1"/>
</dbReference>
<evidence type="ECO:0000313" key="6">
    <source>
        <dbReference type="Proteomes" id="UP000036700"/>
    </source>
</evidence>
<dbReference type="SUPFAM" id="SSF103515">
    <property type="entry name" value="Autotransporter"/>
    <property type="match status" value="1"/>
</dbReference>
<dbReference type="PROSITE" id="PS51208">
    <property type="entry name" value="AUTOTRANSPORTER"/>
    <property type="match status" value="1"/>
</dbReference>
<dbReference type="NCBIfam" id="TIGR02601">
    <property type="entry name" value="autotrns_rpt"/>
    <property type="match status" value="4"/>
</dbReference>
<name>A0A0G3EUQ4_9BURK</name>
<dbReference type="InterPro" id="IPR012332">
    <property type="entry name" value="Autotransporter_pectin_lyase_C"/>
</dbReference>
<evidence type="ECO:0000256" key="1">
    <source>
        <dbReference type="ARBA" id="ARBA00022729"/>
    </source>
</evidence>
<dbReference type="AlphaFoldDB" id="A0A0G3EUQ4"/>
<dbReference type="InterPro" id="IPR013425">
    <property type="entry name" value="Autotrns_rpt"/>
</dbReference>
<organism evidence="5 6">
    <name type="scientific">Pandoraea thiooxydans</name>
    <dbReference type="NCBI Taxonomy" id="445709"/>
    <lineage>
        <taxon>Bacteria</taxon>
        <taxon>Pseudomonadati</taxon>
        <taxon>Pseudomonadota</taxon>
        <taxon>Betaproteobacteria</taxon>
        <taxon>Burkholderiales</taxon>
        <taxon>Burkholderiaceae</taxon>
        <taxon>Pandoraea</taxon>
    </lineage>
</organism>
<feature type="signal peptide" evidence="3">
    <location>
        <begin position="1"/>
        <end position="35"/>
    </location>
</feature>
<dbReference type="InterPro" id="IPR006315">
    <property type="entry name" value="OM_autotransptr_brl_dom"/>
</dbReference>
<dbReference type="PATRIC" id="fig|445709.3.peg.2020"/>
<dbReference type="PANTHER" id="PTHR35037">
    <property type="entry name" value="C-TERMINAL REGION OF AIDA-LIKE PROTEIN"/>
    <property type="match status" value="1"/>
</dbReference>
<dbReference type="STRING" id="445709.ABW99_09450"/>
<keyword evidence="6" id="KW-1185">Reference proteome</keyword>
<dbReference type="PANTHER" id="PTHR35037:SF3">
    <property type="entry name" value="C-TERMINAL REGION OF AIDA-LIKE PROTEIN"/>
    <property type="match status" value="1"/>
</dbReference>
<dbReference type="InterPro" id="IPR005546">
    <property type="entry name" value="Autotransporte_beta"/>
</dbReference>
<evidence type="ECO:0000313" key="5">
    <source>
        <dbReference type="EMBL" id="AKJ68406.1"/>
    </source>
</evidence>
<evidence type="ECO:0000256" key="3">
    <source>
        <dbReference type="SAM" id="SignalP"/>
    </source>
</evidence>
<reference evidence="6" key="1">
    <citation type="submission" date="2015-06" db="EMBL/GenBank/DDBJ databases">
        <authorList>
            <person name="Lim Y.L."/>
            <person name="Ee R."/>
            <person name="Yong D."/>
            <person name="How K.Y."/>
            <person name="Yin W.F."/>
            <person name="Chan K.G."/>
        </authorList>
    </citation>
    <scope>NUCLEOTIDE SEQUENCE [LARGE SCALE GENOMIC DNA]</scope>
    <source>
        <strain evidence="6">DSM 25325</strain>
    </source>
</reference>
<proteinExistence type="predicted"/>
<feature type="domain" description="Autotransporter" evidence="4">
    <location>
        <begin position="866"/>
        <end position="1148"/>
    </location>
</feature>
<dbReference type="Gene3D" id="2.40.128.130">
    <property type="entry name" value="Autotransporter beta-domain"/>
    <property type="match status" value="1"/>
</dbReference>
<dbReference type="Gene3D" id="2.160.20.20">
    <property type="match status" value="2"/>
</dbReference>
<dbReference type="GO" id="GO:0019867">
    <property type="term" value="C:outer membrane"/>
    <property type="evidence" value="ECO:0007669"/>
    <property type="project" value="InterPro"/>
</dbReference>
<dbReference type="InterPro" id="IPR036709">
    <property type="entry name" value="Autotransporte_beta_dom_sf"/>
</dbReference>
<evidence type="ECO:0000259" key="4">
    <source>
        <dbReference type="PROSITE" id="PS51208"/>
    </source>
</evidence>
<dbReference type="CDD" id="cd01344">
    <property type="entry name" value="PL2_Passenger_AT"/>
    <property type="match status" value="1"/>
</dbReference>
<dbReference type="SMART" id="SM00869">
    <property type="entry name" value="Autotransporter"/>
    <property type="match status" value="1"/>
</dbReference>
<feature type="region of interest" description="Disordered" evidence="2">
    <location>
        <begin position="803"/>
        <end position="824"/>
    </location>
</feature>
<dbReference type="KEGG" id="ptx:ABW99_09450"/>
<dbReference type="Pfam" id="PF12951">
    <property type="entry name" value="PATR"/>
    <property type="match status" value="5"/>
</dbReference>
<dbReference type="InterPro" id="IPR051551">
    <property type="entry name" value="Autotransporter_adhesion"/>
</dbReference>
<dbReference type="EMBL" id="CP011568">
    <property type="protein sequence ID" value="AKJ68406.1"/>
    <property type="molecule type" value="Genomic_DNA"/>
</dbReference>
<dbReference type="NCBIfam" id="TIGR01414">
    <property type="entry name" value="autotrans_barl"/>
    <property type="match status" value="1"/>
</dbReference>
<dbReference type="Proteomes" id="UP000036700">
    <property type="component" value="Chromosome"/>
</dbReference>
<keyword evidence="1 3" id="KW-0732">Signal</keyword>
<protein>
    <recommendedName>
        <fullName evidence="4">Autotransporter domain-containing protein</fullName>
    </recommendedName>
</protein>
<evidence type="ECO:0000256" key="2">
    <source>
        <dbReference type="SAM" id="MobiDB-lite"/>
    </source>
</evidence>
<dbReference type="InterPro" id="IPR043990">
    <property type="entry name" value="AC_1"/>
</dbReference>
<dbReference type="SUPFAM" id="SSF51126">
    <property type="entry name" value="Pectin lyase-like"/>
    <property type="match status" value="3"/>
</dbReference>
<dbReference type="OrthoDB" id="8613300at2"/>
<gene>
    <name evidence="5" type="ORF">ABW99_09450</name>
</gene>
<feature type="chain" id="PRO_5002553406" description="Autotransporter domain-containing protein" evidence="3">
    <location>
        <begin position="36"/>
        <end position="1148"/>
    </location>
</feature>